<keyword evidence="1" id="KW-0812">Transmembrane</keyword>
<feature type="transmembrane region" description="Helical" evidence="1">
    <location>
        <begin position="52"/>
        <end position="72"/>
    </location>
</feature>
<keyword evidence="1" id="KW-1133">Transmembrane helix</keyword>
<organism evidence="2 3">
    <name type="scientific">Trichoderma harzianum CBS 226.95</name>
    <dbReference type="NCBI Taxonomy" id="983964"/>
    <lineage>
        <taxon>Eukaryota</taxon>
        <taxon>Fungi</taxon>
        <taxon>Dikarya</taxon>
        <taxon>Ascomycota</taxon>
        <taxon>Pezizomycotina</taxon>
        <taxon>Sordariomycetes</taxon>
        <taxon>Hypocreomycetidae</taxon>
        <taxon>Hypocreales</taxon>
        <taxon>Hypocreaceae</taxon>
        <taxon>Trichoderma</taxon>
    </lineage>
</organism>
<protein>
    <recommendedName>
        <fullName evidence="4">Transmembrane protein</fullName>
    </recommendedName>
</protein>
<feature type="transmembrane region" description="Helical" evidence="1">
    <location>
        <begin position="92"/>
        <end position="114"/>
    </location>
</feature>
<dbReference type="Proteomes" id="UP000241690">
    <property type="component" value="Unassembled WGS sequence"/>
</dbReference>
<accession>A0A2T4A5X1</accession>
<dbReference type="AlphaFoldDB" id="A0A2T4A5X1"/>
<proteinExistence type="predicted"/>
<dbReference type="GeneID" id="36622099"/>
<gene>
    <name evidence="2" type="ORF">M431DRAFT_217951</name>
</gene>
<keyword evidence="3" id="KW-1185">Reference proteome</keyword>
<evidence type="ECO:0008006" key="4">
    <source>
        <dbReference type="Google" id="ProtNLM"/>
    </source>
</evidence>
<evidence type="ECO:0000256" key="1">
    <source>
        <dbReference type="SAM" id="Phobius"/>
    </source>
</evidence>
<dbReference type="RefSeq" id="XP_024772123.1">
    <property type="nucleotide sequence ID" value="XM_024913537.1"/>
</dbReference>
<evidence type="ECO:0000313" key="3">
    <source>
        <dbReference type="Proteomes" id="UP000241690"/>
    </source>
</evidence>
<dbReference type="EMBL" id="KZ679684">
    <property type="protein sequence ID" value="PTB52446.1"/>
    <property type="molecule type" value="Genomic_DNA"/>
</dbReference>
<sequence>MGSTAELLSLNSVFFLQREFGEEAIDAEVIQQTAHPQRDGVLFPFSSFRPSFFSSFLVMYFVFVFFYCFTVMKKCGVWDEDFLFKLAWVGWYLFFFFGWSWTWVFCCFGLAFGFKAFLGEMERDDYI</sequence>
<name>A0A2T4A5X1_TRIHA</name>
<keyword evidence="1" id="KW-0472">Membrane</keyword>
<reference evidence="2 3" key="1">
    <citation type="submission" date="2016-07" db="EMBL/GenBank/DDBJ databases">
        <title>Multiple horizontal gene transfer events from other fungi enriched the ability of initially mycotrophic Trichoderma (Ascomycota) to feed on dead plant biomass.</title>
        <authorList>
            <consortium name="DOE Joint Genome Institute"/>
            <person name="Aerts A."/>
            <person name="Atanasova L."/>
            <person name="Chenthamara K."/>
            <person name="Zhang J."/>
            <person name="Grujic M."/>
            <person name="Henrissat B."/>
            <person name="Kuo A."/>
            <person name="Salamov A."/>
            <person name="Lipzen A."/>
            <person name="Labutti K."/>
            <person name="Barry K."/>
            <person name="Miao Y."/>
            <person name="Rahimi M.J."/>
            <person name="Shen Q."/>
            <person name="Grigoriev I.V."/>
            <person name="Kubicek C.P."/>
            <person name="Druzhinina I.S."/>
        </authorList>
    </citation>
    <scope>NUCLEOTIDE SEQUENCE [LARGE SCALE GENOMIC DNA]</scope>
    <source>
        <strain evidence="2 3">CBS 226.95</strain>
    </source>
</reference>
<evidence type="ECO:0000313" key="2">
    <source>
        <dbReference type="EMBL" id="PTB52446.1"/>
    </source>
</evidence>